<comment type="similarity">
    <text evidence="3 17">Belongs to the very long-chain fatty acids dehydratase HACD family.</text>
</comment>
<comment type="catalytic activity">
    <reaction evidence="16">
        <text>a very-long-chain (3R)-3-hydroxyacyl-CoA = a very-long-chain (2E)-enoyl-CoA + H2O</text>
        <dbReference type="Rhea" id="RHEA:45812"/>
        <dbReference type="ChEBI" id="CHEBI:15377"/>
        <dbReference type="ChEBI" id="CHEBI:83728"/>
        <dbReference type="ChEBI" id="CHEBI:85440"/>
        <dbReference type="EC" id="4.2.1.134"/>
    </reaction>
    <physiologicalReaction direction="left-to-right" evidence="16">
        <dbReference type="Rhea" id="RHEA:45813"/>
    </physiologicalReaction>
</comment>
<keyword evidence="6 17" id="KW-0812">Transmembrane</keyword>
<keyword evidence="7 17" id="KW-0256">Endoplasmic reticulum</keyword>
<comment type="function">
    <text evidence="17">Catalyzes the third of the four reactions of the long-chain fatty acids elongation cycle. This endoplasmic reticulum-bound enzymatic process, allows the addition of two carbons to the chain of long- and very long-chain fatty acids/VLCFAs per cycle. This enzyme catalyzes the dehydration of the 3-hydroxyacyl-CoA intermediate into trans-2,3-enoyl-CoA, within each cycle of fatty acid elongation. Thereby, it participates to the production of VLCFAs of different chain lengths that are involved in multiple biological processes as precursors of membrane lipids and lipid mediators.</text>
</comment>
<dbReference type="InterPro" id="IPR007052">
    <property type="entry name" value="CS_dom"/>
</dbReference>
<dbReference type="InterPro" id="IPR008978">
    <property type="entry name" value="HSP20-like_chaperone"/>
</dbReference>
<keyword evidence="8 17" id="KW-0276">Fatty acid metabolism</keyword>
<dbReference type="InParanoid" id="A0A4W3K3B5"/>
<evidence type="ECO:0000256" key="15">
    <source>
        <dbReference type="ARBA" id="ARBA00023688"/>
    </source>
</evidence>
<feature type="transmembrane region" description="Helical" evidence="17">
    <location>
        <begin position="217"/>
        <end position="235"/>
    </location>
</feature>
<dbReference type="EC" id="4.2.1.134" evidence="4 17"/>
<dbReference type="GO" id="GO:0102158">
    <property type="term" value="F:very-long-chain (3R)-3-hydroxyacyl-CoA dehydratase activity"/>
    <property type="evidence" value="ECO:0007669"/>
    <property type="project" value="UniProtKB-EC"/>
</dbReference>
<evidence type="ECO:0000256" key="4">
    <source>
        <dbReference type="ARBA" id="ARBA00013122"/>
    </source>
</evidence>
<evidence type="ECO:0000313" key="20">
    <source>
        <dbReference type="Ensembl" id="ENSCMIP00000045308.1"/>
    </source>
</evidence>
<dbReference type="Pfam" id="PF04387">
    <property type="entry name" value="PTPLA"/>
    <property type="match status" value="1"/>
</dbReference>
<reference evidence="21" key="1">
    <citation type="journal article" date="2006" name="Science">
        <title>Ancient noncoding elements conserved in the human genome.</title>
        <authorList>
            <person name="Venkatesh B."/>
            <person name="Kirkness E.F."/>
            <person name="Loh Y.H."/>
            <person name="Halpern A.L."/>
            <person name="Lee A.P."/>
            <person name="Johnson J."/>
            <person name="Dandona N."/>
            <person name="Viswanathan L.D."/>
            <person name="Tay A."/>
            <person name="Venter J.C."/>
            <person name="Strausberg R.L."/>
            <person name="Brenner S."/>
        </authorList>
    </citation>
    <scope>NUCLEOTIDE SEQUENCE [LARGE SCALE GENOMIC DNA]</scope>
</reference>
<evidence type="ECO:0000256" key="6">
    <source>
        <dbReference type="ARBA" id="ARBA00022692"/>
    </source>
</evidence>
<feature type="transmembrane region" description="Helical" evidence="17">
    <location>
        <begin position="193"/>
        <end position="210"/>
    </location>
</feature>
<keyword evidence="5 17" id="KW-0444">Lipid biosynthesis</keyword>
<comment type="pathway">
    <text evidence="2 17">Lipid metabolism; fatty acid biosynthesis.</text>
</comment>
<accession>A0A4W3K3B5</accession>
<dbReference type="SUPFAM" id="SSF49764">
    <property type="entry name" value="HSP20-like chaperones"/>
    <property type="match status" value="1"/>
</dbReference>
<organism evidence="20 21">
    <name type="scientific">Callorhinchus milii</name>
    <name type="common">Ghost shark</name>
    <dbReference type="NCBI Taxonomy" id="7868"/>
    <lineage>
        <taxon>Eukaryota</taxon>
        <taxon>Metazoa</taxon>
        <taxon>Chordata</taxon>
        <taxon>Craniata</taxon>
        <taxon>Vertebrata</taxon>
        <taxon>Chondrichthyes</taxon>
        <taxon>Holocephali</taxon>
        <taxon>Chimaeriformes</taxon>
        <taxon>Callorhinchidae</taxon>
        <taxon>Callorhinchus</taxon>
    </lineage>
</organism>
<keyword evidence="9 17" id="KW-1133">Transmembrane helix</keyword>
<keyword evidence="14 17" id="KW-0456">Lyase</keyword>
<dbReference type="PROSITE" id="PS51203">
    <property type="entry name" value="CS"/>
    <property type="match status" value="1"/>
</dbReference>
<evidence type="ECO:0000256" key="17">
    <source>
        <dbReference type="RuleBase" id="RU363109"/>
    </source>
</evidence>
<evidence type="ECO:0000256" key="13">
    <source>
        <dbReference type="ARBA" id="ARBA00023160"/>
    </source>
</evidence>
<evidence type="ECO:0000256" key="14">
    <source>
        <dbReference type="ARBA" id="ARBA00023239"/>
    </source>
</evidence>
<evidence type="ECO:0000313" key="21">
    <source>
        <dbReference type="Proteomes" id="UP000314986"/>
    </source>
</evidence>
<comment type="subcellular location">
    <subcellularLocation>
        <location evidence="1 17">Endoplasmic reticulum membrane</location>
        <topology evidence="1 17">Multi-pass membrane protein</topology>
    </subcellularLocation>
</comment>
<dbReference type="GO" id="GO:0030148">
    <property type="term" value="P:sphingolipid biosynthetic process"/>
    <property type="evidence" value="ECO:0007669"/>
    <property type="project" value="TreeGrafter"/>
</dbReference>
<gene>
    <name evidence="20" type="primary">hacd3</name>
</gene>
<evidence type="ECO:0000256" key="10">
    <source>
        <dbReference type="ARBA" id="ARBA00023054"/>
    </source>
</evidence>
<protein>
    <recommendedName>
        <fullName evidence="4 17">Very-long-chain (3R)-3-hydroxyacyl-CoA dehydratase</fullName>
        <ecNumber evidence="4 17">4.2.1.134</ecNumber>
    </recommendedName>
</protein>
<dbReference type="STRING" id="7868.ENSCMIP00000045308"/>
<evidence type="ECO:0000256" key="8">
    <source>
        <dbReference type="ARBA" id="ARBA00022832"/>
    </source>
</evidence>
<reference evidence="21" key="3">
    <citation type="journal article" date="2014" name="Nature">
        <title>Elephant shark genome provides unique insights into gnathostome evolution.</title>
        <authorList>
            <consortium name="International Elephant Shark Genome Sequencing Consortium"/>
            <person name="Venkatesh B."/>
            <person name="Lee A.P."/>
            <person name="Ravi V."/>
            <person name="Maurya A.K."/>
            <person name="Lian M.M."/>
            <person name="Swann J.B."/>
            <person name="Ohta Y."/>
            <person name="Flajnik M.F."/>
            <person name="Sutoh Y."/>
            <person name="Kasahara M."/>
            <person name="Hoon S."/>
            <person name="Gangu V."/>
            <person name="Roy S.W."/>
            <person name="Irimia M."/>
            <person name="Korzh V."/>
            <person name="Kondrychyn I."/>
            <person name="Lim Z.W."/>
            <person name="Tay B.H."/>
            <person name="Tohari S."/>
            <person name="Kong K.W."/>
            <person name="Ho S."/>
            <person name="Lorente-Galdos B."/>
            <person name="Quilez J."/>
            <person name="Marques-Bonet T."/>
            <person name="Raney B.J."/>
            <person name="Ingham P.W."/>
            <person name="Tay A."/>
            <person name="Hillier L.W."/>
            <person name="Minx P."/>
            <person name="Boehm T."/>
            <person name="Wilson R.K."/>
            <person name="Brenner S."/>
            <person name="Warren W.C."/>
        </authorList>
    </citation>
    <scope>NUCLEOTIDE SEQUENCE [LARGE SCALE GENOMIC DNA]</scope>
</reference>
<evidence type="ECO:0000256" key="5">
    <source>
        <dbReference type="ARBA" id="ARBA00022516"/>
    </source>
</evidence>
<dbReference type="CDD" id="cd06465">
    <property type="entry name" value="p23_hB-ind1_like"/>
    <property type="match status" value="1"/>
</dbReference>
<evidence type="ECO:0000256" key="9">
    <source>
        <dbReference type="ARBA" id="ARBA00022989"/>
    </source>
</evidence>
<keyword evidence="10" id="KW-0175">Coiled coil</keyword>
<evidence type="ECO:0000256" key="3">
    <source>
        <dbReference type="ARBA" id="ARBA00007811"/>
    </source>
</evidence>
<dbReference type="AlphaFoldDB" id="A0A4W3K3B5"/>
<keyword evidence="13 17" id="KW-0275">Fatty acid biosynthesis</keyword>
<reference evidence="20" key="4">
    <citation type="submission" date="2025-08" db="UniProtKB">
        <authorList>
            <consortium name="Ensembl"/>
        </authorList>
    </citation>
    <scope>IDENTIFICATION</scope>
</reference>
<sequence>MQTQTLTPHVYWAQRHCEVYVRVELSDVQVGNGERERCSGAGNGERSRGHGAKGDNAYEFQLEFLEAVDPKPLFKVTERQVNITVKKTDSRWWDRLTKQEKKPIFLAPDFDRWLDESDAEMELREKEEERINQISVKSRVRKDPYITIKKGYLFMYNLVQFLGFSWIFVNMTVRLFVLGQDSLFDTFHAVGDVMYFCQIFAVLEIINPLLGLVKSGLVPAIIQVIGRNVILFVVIGTQEEMQNKAAVFAVFYLWSIIEMFRYPYYMLSCIDTEWKILTWIRYTIWIPLYPFGVIAEAVCVVQSIPHFDETGRFSIVLPNPFNISFGFSYFLQAYLILMFLGLFINFRHLYRLRNKRLKPRKRKMN</sequence>
<dbReference type="GO" id="GO:0005789">
    <property type="term" value="C:endoplasmic reticulum membrane"/>
    <property type="evidence" value="ECO:0007669"/>
    <property type="project" value="UniProtKB-SubCell"/>
</dbReference>
<evidence type="ECO:0000256" key="11">
    <source>
        <dbReference type="ARBA" id="ARBA00023098"/>
    </source>
</evidence>
<dbReference type="Ensembl" id="ENSCMIT00000045958.1">
    <property type="protein sequence ID" value="ENSCMIP00000045308.1"/>
    <property type="gene ID" value="ENSCMIG00000018702.1"/>
</dbReference>
<feature type="transmembrane region" description="Helical" evidence="17">
    <location>
        <begin position="151"/>
        <end position="173"/>
    </location>
</feature>
<feature type="transmembrane region" description="Helical" evidence="17">
    <location>
        <begin position="279"/>
        <end position="304"/>
    </location>
</feature>
<dbReference type="GeneTree" id="ENSGT00530000062962"/>
<dbReference type="GO" id="GO:0042761">
    <property type="term" value="P:very long-chain fatty acid biosynthetic process"/>
    <property type="evidence" value="ECO:0007669"/>
    <property type="project" value="TreeGrafter"/>
</dbReference>
<dbReference type="InterPro" id="IPR007482">
    <property type="entry name" value="Tyr_Pase-like_PTPLA"/>
</dbReference>
<keyword evidence="21" id="KW-1185">Reference proteome</keyword>
<evidence type="ECO:0000256" key="18">
    <source>
        <dbReference type="SAM" id="MobiDB-lite"/>
    </source>
</evidence>
<dbReference type="UniPathway" id="UPA00094"/>
<proteinExistence type="inferred from homology"/>
<evidence type="ECO:0000256" key="2">
    <source>
        <dbReference type="ARBA" id="ARBA00005194"/>
    </source>
</evidence>
<comment type="catalytic activity">
    <reaction evidence="15">
        <text>(3R)-hydroxyhexadecanoyl-CoA = (2E)-hexadecenoyl-CoA + H2O</text>
        <dbReference type="Rhea" id="RHEA:39159"/>
        <dbReference type="ChEBI" id="CHEBI:15377"/>
        <dbReference type="ChEBI" id="CHEBI:61526"/>
        <dbReference type="ChEBI" id="CHEBI:74278"/>
    </reaction>
    <physiologicalReaction direction="left-to-right" evidence="15">
        <dbReference type="Rhea" id="RHEA:39160"/>
    </physiologicalReaction>
</comment>
<evidence type="ECO:0000259" key="19">
    <source>
        <dbReference type="PROSITE" id="PS51203"/>
    </source>
</evidence>
<feature type="domain" description="CS" evidence="19">
    <location>
        <begin position="5"/>
        <end position="97"/>
    </location>
</feature>
<evidence type="ECO:0000256" key="1">
    <source>
        <dbReference type="ARBA" id="ARBA00004477"/>
    </source>
</evidence>
<feature type="region of interest" description="Disordered" evidence="18">
    <location>
        <begin position="33"/>
        <end position="52"/>
    </location>
</feature>
<dbReference type="GO" id="GO:0030497">
    <property type="term" value="P:fatty acid elongation"/>
    <property type="evidence" value="ECO:0007669"/>
    <property type="project" value="TreeGrafter"/>
</dbReference>
<evidence type="ECO:0000256" key="12">
    <source>
        <dbReference type="ARBA" id="ARBA00023136"/>
    </source>
</evidence>
<feature type="transmembrane region" description="Helical" evidence="17">
    <location>
        <begin position="324"/>
        <end position="346"/>
    </location>
</feature>
<dbReference type="OMA" id="SYLVMSH"/>
<dbReference type="PANTHER" id="PTHR11035">
    <property type="entry name" value="VERY-LONG-CHAIN (3R)-3-HYDROXYACYL-COA DEHYDRATASE"/>
    <property type="match status" value="1"/>
</dbReference>
<evidence type="ECO:0000256" key="7">
    <source>
        <dbReference type="ARBA" id="ARBA00022824"/>
    </source>
</evidence>
<dbReference type="Gene3D" id="2.60.40.790">
    <property type="match status" value="1"/>
</dbReference>
<dbReference type="PANTHER" id="PTHR11035:SF20">
    <property type="entry name" value="VERY-LONG-CHAIN (3R)-3-HYDROXYACYL-COA DEHYDRATASE 3"/>
    <property type="match status" value="1"/>
</dbReference>
<reference evidence="20" key="5">
    <citation type="submission" date="2025-09" db="UniProtKB">
        <authorList>
            <consortium name="Ensembl"/>
        </authorList>
    </citation>
    <scope>IDENTIFICATION</scope>
</reference>
<name>A0A4W3K3B5_CALMI</name>
<dbReference type="Proteomes" id="UP000314986">
    <property type="component" value="Unassembled WGS sequence"/>
</dbReference>
<evidence type="ECO:0000256" key="16">
    <source>
        <dbReference type="ARBA" id="ARBA00023727"/>
    </source>
</evidence>
<keyword evidence="11 17" id="KW-0443">Lipid metabolism</keyword>
<keyword evidence="12 17" id="KW-0472">Membrane</keyword>
<feature type="transmembrane region" description="Helical" evidence="17">
    <location>
        <begin position="247"/>
        <end position="267"/>
    </location>
</feature>
<reference evidence="21" key="2">
    <citation type="journal article" date="2007" name="PLoS Biol.">
        <title>Survey sequencing and comparative analysis of the elephant shark (Callorhinchus milii) genome.</title>
        <authorList>
            <person name="Venkatesh B."/>
            <person name="Kirkness E.F."/>
            <person name="Loh Y.H."/>
            <person name="Halpern A.L."/>
            <person name="Lee A.P."/>
            <person name="Johnson J."/>
            <person name="Dandona N."/>
            <person name="Viswanathan L.D."/>
            <person name="Tay A."/>
            <person name="Venter J.C."/>
            <person name="Strausberg R.L."/>
            <person name="Brenner S."/>
        </authorList>
    </citation>
    <scope>NUCLEOTIDE SEQUENCE [LARGE SCALE GENOMIC DNA]</scope>
</reference>
<dbReference type="FunCoup" id="A0A4W3K3B5">
    <property type="interactions" value="295"/>
</dbReference>